<reference evidence="1" key="1">
    <citation type="journal article" date="1999" name="Methods Enzymol.">
        <title>High-efficiency full-length cDNA cloning.</title>
        <authorList>
            <person name="Carninci P."/>
            <person name="Hayashizaki Y."/>
        </authorList>
    </citation>
    <scope>NUCLEOTIDE SEQUENCE</scope>
    <source>
        <strain evidence="1">C57BL/6J</strain>
        <tissue evidence="3">Brain</tissue>
        <tissue evidence="1">Thymus</tissue>
        <tissue evidence="2">Visual cortex</tissue>
    </source>
</reference>
<dbReference type="AGR" id="MGI:107562"/>
<dbReference type="EMBL" id="AK160860">
    <property type="protein sequence ID" value="BAE36052.1"/>
    <property type="molecule type" value="mRNA"/>
</dbReference>
<name>Q8BY43_MOUSE</name>
<dbReference type="BioGRID-ORCS" id="74100">
    <property type="hits" value="0 hits in 73 CRISPR screens"/>
</dbReference>
<reference evidence="1" key="9">
    <citation type="journal article" date="2005" name="Science">
        <title>Antisense Transcription in the Mammalian Transcriptome.</title>
        <authorList>
            <consortium name="RIKEN Genome Exploration Research Group and Genome Science Group (Genome Network Project Core Group) and the FANTOM Consortium"/>
        </authorList>
    </citation>
    <scope>NUCLEOTIDE SEQUENCE</scope>
    <source>
        <strain evidence="1">C57BL/6J</strain>
        <tissue evidence="3">Brain</tissue>
        <tissue evidence="1">Thymus</tissue>
        <tissue evidence="2">Visual cortex</tissue>
    </source>
</reference>
<reference evidence="1" key="6">
    <citation type="journal article" date="2002" name="Nature">
        <title>Analysis of the mouse transcriptome based on functional annotation of 60,770 full-length cDNAs.</title>
        <authorList>
            <consortium name="The FANTOM Consortium and the RIKEN Genome Exploration Research Group Phase I and II Team"/>
        </authorList>
    </citation>
    <scope>NUCLEOTIDE SEQUENCE</scope>
    <source>
        <strain evidence="1">C57BL/6J</strain>
        <tissue evidence="3">Brain</tissue>
        <tissue evidence="1">Thymus</tissue>
        <tissue evidence="2">Visual cortex</tissue>
    </source>
</reference>
<dbReference type="RefSeq" id="NP_001171086.1">
    <property type="nucleotide sequence ID" value="NM_001177615.1"/>
</dbReference>
<dbReference type="MGI" id="MGI:107562">
    <property type="gene designation" value="Arpp21"/>
</dbReference>
<dbReference type="DNASU" id="74100"/>
<protein>
    <submittedName>
        <fullName evidence="1">Uncharacterized protein</fullName>
    </submittedName>
</protein>
<reference evidence="1" key="8">
    <citation type="journal article" date="2005" name="Science">
        <title>The Transcriptional Landscape of the Mammalian Genome.</title>
        <authorList>
            <consortium name="The FANTOM Consortium"/>
            <consortium name="Riken Genome Exploration Research Group and Genome Science Group (Genome Network Project Core Group)"/>
        </authorList>
    </citation>
    <scope>NUCLEOTIDE SEQUENCE</scope>
    <source>
        <strain evidence="1">C57BL/6J</strain>
        <tissue evidence="3">Brain</tissue>
        <tissue evidence="1">Thymus</tissue>
        <tissue evidence="2">Visual cortex</tissue>
    </source>
</reference>
<gene>
    <name evidence="4" type="primary">Arpp21</name>
</gene>
<dbReference type="RefSeq" id="NP_001171091.1">
    <property type="nucleotide sequence ID" value="NM_001177620.1"/>
</dbReference>
<reference evidence="1" key="5">
    <citation type="submission" date="2001-07" db="EMBL/GenBank/DDBJ databases">
        <authorList>
            <person name="Adachi J."/>
            <person name="Aizawa K."/>
            <person name="Akimura T."/>
            <person name="Arakawa T."/>
            <person name="Bono H."/>
            <person name="Carninci P."/>
            <person name="Fukuda S."/>
            <person name="Furuno M."/>
            <person name="Hanagaki T."/>
            <person name="Hara A."/>
            <person name="Hashizume W."/>
            <person name="Hayashida K."/>
            <person name="Hayatsu N."/>
            <person name="Hiramoto K."/>
            <person name="Hiraoka T."/>
            <person name="Hirozane T."/>
            <person name="Hori F."/>
            <person name="Imotani K."/>
            <person name="Ishii Y."/>
            <person name="Itoh M."/>
            <person name="Kagawa I."/>
            <person name="Kasukawa T."/>
            <person name="Katoh H."/>
            <person name="Kawai J."/>
            <person name="Kojima Y."/>
            <person name="Kondo S."/>
            <person name="Konno H."/>
            <person name="Kouda M."/>
            <person name="Koya S."/>
            <person name="Kurihara C."/>
            <person name="Matsuyama T."/>
            <person name="Miyazaki A."/>
            <person name="Murata M."/>
            <person name="Nakamura M."/>
            <person name="Nishi K."/>
            <person name="Nomura K."/>
            <person name="Numazaki R."/>
            <person name="Ohno M."/>
            <person name="Ohsato N."/>
            <person name="Okazaki Y."/>
            <person name="Saito R."/>
            <person name="Saitoh H."/>
            <person name="Sakai C."/>
            <person name="Sakai K."/>
            <person name="Sakazume N."/>
            <person name="Sano H."/>
            <person name="Sasaki D."/>
            <person name="Shibata K."/>
            <person name="Shinagawa A."/>
            <person name="Shiraki T."/>
            <person name="Sogabe Y."/>
            <person name="Tagami M."/>
            <person name="Tagawa A."/>
            <person name="Takahashi F."/>
            <person name="Takaku-Akahira S."/>
            <person name="Takeda Y."/>
            <person name="Tanaka T."/>
            <person name="Tomaru A."/>
            <person name="Toya T."/>
            <person name="Yasunishi A."/>
            <person name="Muramatsu M."/>
            <person name="Hayashizaki Y."/>
        </authorList>
    </citation>
    <scope>NUCLEOTIDE SEQUENCE</scope>
    <source>
        <strain evidence="1">C57BL/6J</strain>
        <tissue evidence="1">Thymus</tissue>
    </source>
</reference>
<sequence length="137" mass="15581">MDTENMESAFFKKEPKEKKILIDVCPRSVSFISLIFFTCRSCGEAQTSSRLVAITMCHRQPPTPFFKTWALRNVWLSFSILCVLLFLTEMGKVEWCESHALYCQCRWVACDVQHLTCGKPCTVPGSGRSKDPVVPHS</sequence>
<evidence type="ECO:0000313" key="4">
    <source>
        <dbReference type="MGI" id="MGI:107562"/>
    </source>
</evidence>
<evidence type="ECO:0000313" key="1">
    <source>
        <dbReference type="EMBL" id="BAC31167.1"/>
    </source>
</evidence>
<reference evidence="1" key="4">
    <citation type="journal article" date="2001" name="Nature">
        <title>Functional annotation of a full-length mouse cDNA collection.</title>
        <authorList>
            <consortium name="The RIKEN Genome Exploration Research Group Phase II Team and the FANTOM Consortium"/>
        </authorList>
    </citation>
    <scope>NUCLEOTIDE SEQUENCE</scope>
    <source>
        <strain evidence="1">C57BL/6J</strain>
        <tissue evidence="3">Brain</tissue>
        <tissue evidence="1">Thymus</tissue>
        <tissue evidence="2">Visual cortex</tissue>
    </source>
</reference>
<proteinExistence type="evidence at transcript level"/>
<dbReference type="EMBL" id="AK042100">
    <property type="protein sequence ID" value="BAC31167.1"/>
    <property type="molecule type" value="mRNA"/>
</dbReference>
<reference evidence="1" key="2">
    <citation type="journal article" date="2000" name="Genome Res.">
        <title>Normalization and subtraction of cap-trapper-selected cDNAs to prepare full-length cDNA libraries for rapid discovery of new genes.</title>
        <authorList>
            <person name="Carninci P."/>
            <person name="Shibata Y."/>
            <person name="Hayatsu N."/>
            <person name="Sugahara Y."/>
            <person name="Shibata K."/>
            <person name="Itoh M."/>
            <person name="Konno H."/>
            <person name="Okazaki Y."/>
            <person name="Muramatsu M."/>
            <person name="Hayashizaki Y."/>
        </authorList>
    </citation>
    <scope>NUCLEOTIDE SEQUENCE</scope>
    <source>
        <strain evidence="1">C57BL/6J</strain>
        <tissue evidence="3">Brain</tissue>
        <tissue evidence="1">Thymus</tissue>
        <tissue evidence="2">Visual cortex</tissue>
    </source>
</reference>
<dbReference type="CTD" id="10777"/>
<reference evidence="1" key="3">
    <citation type="journal article" date="2000" name="Genome Res.">
        <title>RIKEN integrated sequence analysis (RISA) system--384-format sequencing pipeline with 384 multicapillary sequencer.</title>
        <authorList>
            <person name="Shibata K."/>
            <person name="Itoh M."/>
            <person name="Aizawa K."/>
            <person name="Nagaoka S."/>
            <person name="Sasaki N."/>
            <person name="Carninci P."/>
            <person name="Konno H."/>
            <person name="Akiyama J."/>
            <person name="Nishi K."/>
            <person name="Kitsunai T."/>
            <person name="Tashiro H."/>
            <person name="Itoh M."/>
            <person name="Sumi N."/>
            <person name="Ishii Y."/>
            <person name="Nakamura S."/>
            <person name="Hazama M."/>
            <person name="Nishine T."/>
            <person name="Harada A."/>
            <person name="Yamamoto R."/>
            <person name="Matsumoto H."/>
            <person name="Sakaguchi S."/>
            <person name="Ikegami T."/>
            <person name="Kashiwagi K."/>
            <person name="Fujiwake S."/>
            <person name="Inoue K."/>
            <person name="Togawa Y."/>
            <person name="Izawa M."/>
            <person name="Ohara E."/>
            <person name="Watahiki M."/>
            <person name="Yoneda Y."/>
            <person name="Ishikawa T."/>
            <person name="Ozawa K."/>
            <person name="Tanaka T."/>
            <person name="Matsuura S."/>
            <person name="Kawai J."/>
            <person name="Okazaki Y."/>
            <person name="Muramatsu M."/>
            <person name="Inoue Y."/>
            <person name="Kira A."/>
            <person name="Hayashizaki Y."/>
        </authorList>
    </citation>
    <scope>NUCLEOTIDE SEQUENCE</scope>
    <source>
        <strain evidence="1">C57BL/6J</strain>
        <tissue evidence="3">Brain</tissue>
        <tissue evidence="1">Thymus</tissue>
        <tissue evidence="2">Visual cortex</tissue>
    </source>
</reference>
<evidence type="ECO:0000313" key="2">
    <source>
        <dbReference type="EMBL" id="BAE34765.1"/>
    </source>
</evidence>
<dbReference type="RefSeq" id="NP_083031.1">
    <property type="nucleotide sequence ID" value="NM_028755.3"/>
</dbReference>
<dbReference type="AlphaFoldDB" id="Q8BY43"/>
<organism evidence="1">
    <name type="scientific">Mus musculus</name>
    <name type="common">Mouse</name>
    <dbReference type="NCBI Taxonomy" id="10090"/>
    <lineage>
        <taxon>Eukaryota</taxon>
        <taxon>Metazoa</taxon>
        <taxon>Chordata</taxon>
        <taxon>Craniata</taxon>
        <taxon>Vertebrata</taxon>
        <taxon>Euteleostomi</taxon>
        <taxon>Mammalia</taxon>
        <taxon>Eutheria</taxon>
        <taxon>Euarchontoglires</taxon>
        <taxon>Glires</taxon>
        <taxon>Rodentia</taxon>
        <taxon>Myomorpha</taxon>
        <taxon>Muroidea</taxon>
        <taxon>Muridae</taxon>
        <taxon>Murinae</taxon>
        <taxon>Mus</taxon>
        <taxon>Mus</taxon>
    </lineage>
</organism>
<evidence type="ECO:0000313" key="3">
    <source>
        <dbReference type="EMBL" id="BAE36052.1"/>
    </source>
</evidence>
<dbReference type="EMBL" id="AK159004">
    <property type="protein sequence ID" value="BAE34765.1"/>
    <property type="molecule type" value="mRNA"/>
</dbReference>
<reference evidence="2" key="7">
    <citation type="submission" date="2004-03" db="EMBL/GenBank/DDBJ databases">
        <authorList>
            <person name="Arakawa T."/>
            <person name="Carninci P."/>
            <person name="Fukuda S."/>
            <person name="Hashizume W."/>
            <person name="Hayashida K."/>
            <person name="Hori F."/>
            <person name="Iida J."/>
            <person name="Imamura K."/>
            <person name="Imotani K."/>
            <person name="Itoh M."/>
            <person name="Kanagawa S."/>
            <person name="Kawai J."/>
            <person name="Kojima M."/>
            <person name="Konno H."/>
            <person name="Murata M."/>
            <person name="Nakamura M."/>
            <person name="Ninomiya N."/>
            <person name="Nishiyori H."/>
            <person name="Nomura K."/>
            <person name="Ohno M."/>
            <person name="Sakazume N."/>
            <person name="Sano H."/>
            <person name="Sasaki D."/>
            <person name="Shibata K."/>
            <person name="Shiraki T."/>
            <person name="Tagami M."/>
            <person name="Tagami Y."/>
            <person name="Waki K."/>
            <person name="Watahiki A."/>
            <person name="Muramatsu M."/>
            <person name="Hayashizaki Y."/>
        </authorList>
    </citation>
    <scope>NUCLEOTIDE SEQUENCE</scope>
    <source>
        <strain evidence="2">C57BL/6J</strain>
        <tissue evidence="3">Brain</tissue>
        <tissue evidence="2">Visual cortex</tissue>
    </source>
</reference>
<accession>Q8BY43</accession>
<dbReference type="GeneID" id="74100"/>